<dbReference type="InterPro" id="IPR018490">
    <property type="entry name" value="cNMP-bd_dom_sf"/>
</dbReference>
<dbReference type="InterPro" id="IPR002048">
    <property type="entry name" value="EF_hand_dom"/>
</dbReference>
<evidence type="ECO:0000259" key="3">
    <source>
        <dbReference type="PROSITE" id="PS50222"/>
    </source>
</evidence>
<proteinExistence type="predicted"/>
<organism evidence="4 5">
    <name type="scientific">Polarella glacialis</name>
    <name type="common">Dinoflagellate</name>
    <dbReference type="NCBI Taxonomy" id="89957"/>
    <lineage>
        <taxon>Eukaryota</taxon>
        <taxon>Sar</taxon>
        <taxon>Alveolata</taxon>
        <taxon>Dinophyceae</taxon>
        <taxon>Suessiales</taxon>
        <taxon>Suessiaceae</taxon>
        <taxon>Polarella</taxon>
    </lineage>
</organism>
<feature type="region of interest" description="Disordered" evidence="2">
    <location>
        <begin position="191"/>
        <end position="214"/>
    </location>
</feature>
<feature type="compositionally biased region" description="Basic and acidic residues" evidence="2">
    <location>
        <begin position="382"/>
        <end position="398"/>
    </location>
</feature>
<gene>
    <name evidence="4" type="ORF">PGLA1383_LOCUS56483</name>
</gene>
<dbReference type="SUPFAM" id="SSF47473">
    <property type="entry name" value="EF-hand"/>
    <property type="match status" value="1"/>
</dbReference>
<comment type="caution">
    <text evidence="4">The sequence shown here is derived from an EMBL/GenBank/DDBJ whole genome shotgun (WGS) entry which is preliminary data.</text>
</comment>
<reference evidence="4" key="1">
    <citation type="submission" date="2021-02" db="EMBL/GenBank/DDBJ databases">
        <authorList>
            <person name="Dougan E. K."/>
            <person name="Rhodes N."/>
            <person name="Thang M."/>
            <person name="Chan C."/>
        </authorList>
    </citation>
    <scope>NUCLEOTIDE SEQUENCE</scope>
</reference>
<feature type="region of interest" description="Disordered" evidence="2">
    <location>
        <begin position="553"/>
        <end position="573"/>
    </location>
</feature>
<dbReference type="PROSITE" id="PS00018">
    <property type="entry name" value="EF_HAND_1"/>
    <property type="match status" value="1"/>
</dbReference>
<dbReference type="InterPro" id="IPR014710">
    <property type="entry name" value="RmlC-like_jellyroll"/>
</dbReference>
<dbReference type="InterPro" id="IPR011992">
    <property type="entry name" value="EF-hand-dom_pair"/>
</dbReference>
<feature type="domain" description="EF-hand" evidence="3">
    <location>
        <begin position="313"/>
        <end position="348"/>
    </location>
</feature>
<evidence type="ECO:0000256" key="2">
    <source>
        <dbReference type="SAM" id="MobiDB-lite"/>
    </source>
</evidence>
<evidence type="ECO:0000313" key="5">
    <source>
        <dbReference type="Proteomes" id="UP000654075"/>
    </source>
</evidence>
<dbReference type="AlphaFoldDB" id="A0A813HWK5"/>
<dbReference type="InterPro" id="IPR018247">
    <property type="entry name" value="EF_Hand_1_Ca_BS"/>
</dbReference>
<dbReference type="Proteomes" id="UP000654075">
    <property type="component" value="Unassembled WGS sequence"/>
</dbReference>
<evidence type="ECO:0000256" key="1">
    <source>
        <dbReference type="ARBA" id="ARBA00022837"/>
    </source>
</evidence>
<accession>A0A813HWK5</accession>
<feature type="compositionally biased region" description="Polar residues" evidence="2">
    <location>
        <begin position="728"/>
        <end position="743"/>
    </location>
</feature>
<sequence length="1141" mass="121079">MMAPVQSAQSAPAIGFAGLSPRTSISRPFQACHSLTRGRCASSRKAQSQLSRGGPRDKPCCKVTVAGAAAALAAAALQSNGFKRRQRSWVRARLQTAATRQPALARQVNFGSRLLHARHGSQSSGPGNTRSSVGTATCMKVASTLASPAACNMQGPEELAWMASWVSCHGRLLSQIPTLIAAEASQDVHYPVPAPDSNSSLGESVSLDDSDEPVSPTFLPPPTQETLAQIFHWFLPDGARELGLQDMRCVIERLNRSYRTGLCPDDDARRLFSFLHTLAADGSRVICEATFMAKLIELVPVLQRLSKQLTLRQFRVAVLSAFARFDANRDGAISVSELAAAAQSLGLDLPCRDAGVLHGFLVGASSAETVGQELAEESQDQEPEKAEPGPSLRPEDLAREGPVGLSAANVWERLLNAIEVSWERLLQRRGWGAPVHLADRLVEALQQPGDPEERLGRAVSVARVGAAQAVGPAAELAGSALALLQQAQMQFLQLKVHGLALAAAHHAVVPAVAAAAVASTGDGSLVAGGVLLKLLPVFGAGAFALIDPLRPKPDASGTPVTSTTGTSEGSTQLSEDESLLYALAFHDAGCSAADFQKLLRCQGCRWVSDKPGEIVDKLGDEALKIVVRGRVEVGRQMEAGESSDTVRGLYLRPGSTIGETLLLTGERLWQEERIKASEPVTYVVWDDIDELKQMLSDDETLGSAFRSVLASGLSQNFRIVDAMCKKQSTPRPSQYRSTNSSSCEPVDAVPSTTSVDTDPCSDLSLAELVQVIRAAALSQAACTDGCPMDDELVSSQELAAAALAAGLRLDEKQAESLLVYLGKDGDKQFTASELAELARLAETDGEDWAAGCNAAFAFVAEQTSLLQAWASLTQIGESFPARSFCASCSSFLKVFRKAGGISPPRVGNWVKKPVGSKAPLATSRFDKVHGHVEDLADAVENLVNATATVVALLGLLHVLGDSEPSGDGKAFLTPLITGLAAAAWREDNNDLHGREAIVYLSVFKPAGFSACDFRRLLRLGGARWEIAGGGGDRLCLVAAGEGFLHDQGRPPTALRPGSFFGEEALPLHQLEGRGGASPGKPSQTSPANAAHPGVQPLTMLCWEGPALRALLELDKGLKAKMQWTVLRSTTERLINCYKRAM</sequence>
<protein>
    <recommendedName>
        <fullName evidence="3">EF-hand domain-containing protein</fullName>
    </recommendedName>
</protein>
<feature type="region of interest" description="Disordered" evidence="2">
    <location>
        <begin position="728"/>
        <end position="754"/>
    </location>
</feature>
<dbReference type="Gene3D" id="1.10.238.10">
    <property type="entry name" value="EF-hand"/>
    <property type="match status" value="1"/>
</dbReference>
<dbReference type="GO" id="GO:0005509">
    <property type="term" value="F:calcium ion binding"/>
    <property type="evidence" value="ECO:0007669"/>
    <property type="project" value="InterPro"/>
</dbReference>
<dbReference type="PROSITE" id="PS50222">
    <property type="entry name" value="EF_HAND_2"/>
    <property type="match status" value="1"/>
</dbReference>
<dbReference type="EMBL" id="CAJNNV010033052">
    <property type="protein sequence ID" value="CAE8641919.1"/>
    <property type="molecule type" value="Genomic_DNA"/>
</dbReference>
<keyword evidence="5" id="KW-1185">Reference proteome</keyword>
<name>A0A813HWK5_POLGL</name>
<evidence type="ECO:0000313" key="4">
    <source>
        <dbReference type="EMBL" id="CAE8641919.1"/>
    </source>
</evidence>
<feature type="region of interest" description="Disordered" evidence="2">
    <location>
        <begin position="1070"/>
        <end position="1090"/>
    </location>
</feature>
<dbReference type="SUPFAM" id="SSF51206">
    <property type="entry name" value="cAMP-binding domain-like"/>
    <property type="match status" value="1"/>
</dbReference>
<feature type="compositionally biased region" description="Low complexity" evidence="2">
    <location>
        <begin position="556"/>
        <end position="571"/>
    </location>
</feature>
<feature type="region of interest" description="Disordered" evidence="2">
    <location>
        <begin position="372"/>
        <end position="398"/>
    </location>
</feature>
<keyword evidence="1" id="KW-0106">Calcium</keyword>
<dbReference type="Gene3D" id="2.60.120.10">
    <property type="entry name" value="Jelly Rolls"/>
    <property type="match status" value="1"/>
</dbReference>